<organism evidence="3 4">
    <name type="scientific">Cohaesibacter gelatinilyticus</name>
    <dbReference type="NCBI Taxonomy" id="372072"/>
    <lineage>
        <taxon>Bacteria</taxon>
        <taxon>Pseudomonadati</taxon>
        <taxon>Pseudomonadota</taxon>
        <taxon>Alphaproteobacteria</taxon>
        <taxon>Hyphomicrobiales</taxon>
        <taxon>Cohaesibacteraceae</taxon>
    </lineage>
</organism>
<dbReference type="Gene3D" id="1.10.10.10">
    <property type="entry name" value="Winged helix-like DNA-binding domain superfamily/Winged helix DNA-binding domain"/>
    <property type="match status" value="1"/>
</dbReference>
<keyword evidence="3" id="KW-0238">DNA-binding</keyword>
<evidence type="ECO:0000313" key="4">
    <source>
        <dbReference type="Proteomes" id="UP000219439"/>
    </source>
</evidence>
<dbReference type="InterPro" id="IPR039446">
    <property type="entry name" value="DauR-like"/>
</dbReference>
<dbReference type="GO" id="GO:0003677">
    <property type="term" value="F:DNA binding"/>
    <property type="evidence" value="ECO:0007669"/>
    <property type="project" value="UniProtKB-KW"/>
</dbReference>
<dbReference type="OrthoDB" id="9796595at2"/>
<gene>
    <name evidence="3" type="ORF">SAMN06265368_3672</name>
</gene>
<sequence length="213" mass="23887">MIKTEETSANQVVENVAVPIAEALSKLLGSNVEIVVHSLITETVVHICNPFSKREIGDPSFLSEIDFRKDKNETVIGPFERVNWDGRVIRSISAVLRDDDGTAVALACFNYDISEIMAAQNAITALIGTPVTSKGSEALFKNDWHEKMNHYIVDWCRDRNKSVEALDRKDRKMLLEALLDTEALREKHAASYIARVLNVSRATIYNDLKAIRT</sequence>
<evidence type="ECO:0000259" key="1">
    <source>
        <dbReference type="Pfam" id="PF08348"/>
    </source>
</evidence>
<reference evidence="3 4" key="1">
    <citation type="submission" date="2017-09" db="EMBL/GenBank/DDBJ databases">
        <authorList>
            <person name="Ehlers B."/>
            <person name="Leendertz F.H."/>
        </authorList>
    </citation>
    <scope>NUCLEOTIDE SEQUENCE [LARGE SCALE GENOMIC DNA]</scope>
    <source>
        <strain evidence="3 4">DSM 18289</strain>
    </source>
</reference>
<dbReference type="InterPro" id="IPR036388">
    <property type="entry name" value="WH-like_DNA-bd_sf"/>
</dbReference>
<dbReference type="Proteomes" id="UP000219439">
    <property type="component" value="Unassembled WGS sequence"/>
</dbReference>
<feature type="domain" description="YheO-like" evidence="1">
    <location>
        <begin position="18"/>
        <end position="121"/>
    </location>
</feature>
<protein>
    <submittedName>
        <fullName evidence="3">Predicted transcriptional regulator YheO, contains PAS and DNA-binding HTH domains</fullName>
    </submittedName>
</protein>
<proteinExistence type="predicted"/>
<feature type="domain" description="Transcriptional regulator DauR-like HTH" evidence="2">
    <location>
        <begin position="148"/>
        <end position="209"/>
    </location>
</feature>
<evidence type="ECO:0000313" key="3">
    <source>
        <dbReference type="EMBL" id="SNZ20567.1"/>
    </source>
</evidence>
<dbReference type="Pfam" id="PF13309">
    <property type="entry name" value="HTH_22"/>
    <property type="match status" value="1"/>
</dbReference>
<dbReference type="PANTHER" id="PTHR35568:SF1">
    <property type="entry name" value="TRANSCRIPTIONAL REGULATOR DAUR"/>
    <property type="match status" value="1"/>
</dbReference>
<keyword evidence="4" id="KW-1185">Reference proteome</keyword>
<dbReference type="PANTHER" id="PTHR35568">
    <property type="entry name" value="TRANSCRIPTIONAL REGULATOR DAUR"/>
    <property type="match status" value="1"/>
</dbReference>
<accession>A0A285PH44</accession>
<dbReference type="Pfam" id="PF08348">
    <property type="entry name" value="PAS_6"/>
    <property type="match status" value="1"/>
</dbReference>
<dbReference type="InterPro" id="IPR013559">
    <property type="entry name" value="YheO"/>
</dbReference>
<evidence type="ECO:0000259" key="2">
    <source>
        <dbReference type="Pfam" id="PF13309"/>
    </source>
</evidence>
<dbReference type="EMBL" id="OBEL01000005">
    <property type="protein sequence ID" value="SNZ20567.1"/>
    <property type="molecule type" value="Genomic_DNA"/>
</dbReference>
<dbReference type="RefSeq" id="WP_097154939.1">
    <property type="nucleotide sequence ID" value="NZ_OBEL01000005.1"/>
</dbReference>
<dbReference type="AlphaFoldDB" id="A0A285PH44"/>
<name>A0A285PH44_9HYPH</name>
<dbReference type="InterPro" id="IPR039445">
    <property type="entry name" value="DauR-like_HTH"/>
</dbReference>